<sequence length="45" mass="5333">MRIIRGMRVSLAKQQRSVYGDANLFQINFSLGVYLQRQVAWVYKK</sequence>
<name>A0A655QXQ7_VIBCL</name>
<dbReference type="AlphaFoldDB" id="A0A655QXQ7"/>
<dbReference type="EMBL" id="CWOW01000012">
    <property type="protein sequence ID" value="CSA78857.1"/>
    <property type="molecule type" value="Genomic_DNA"/>
</dbReference>
<protein>
    <submittedName>
        <fullName evidence="1">Uncharacterized protein</fullName>
    </submittedName>
</protein>
<evidence type="ECO:0000313" key="1">
    <source>
        <dbReference type="EMBL" id="CSA78857.1"/>
    </source>
</evidence>
<reference evidence="1 2" key="1">
    <citation type="submission" date="2015-07" db="EMBL/GenBank/DDBJ databases">
        <authorList>
            <consortium name="Pathogen Informatics"/>
        </authorList>
    </citation>
    <scope>NUCLEOTIDE SEQUENCE [LARGE SCALE GENOMIC DNA]</scope>
    <source>
        <strain evidence="1 2">A51</strain>
    </source>
</reference>
<gene>
    <name evidence="1" type="ORF">ERS013165_02424</name>
</gene>
<proteinExistence type="predicted"/>
<evidence type="ECO:0000313" key="2">
    <source>
        <dbReference type="Proteomes" id="UP000044806"/>
    </source>
</evidence>
<dbReference type="Proteomes" id="UP000044806">
    <property type="component" value="Unassembled WGS sequence"/>
</dbReference>
<organism evidence="1 2">
    <name type="scientific">Vibrio cholerae</name>
    <dbReference type="NCBI Taxonomy" id="666"/>
    <lineage>
        <taxon>Bacteria</taxon>
        <taxon>Pseudomonadati</taxon>
        <taxon>Pseudomonadota</taxon>
        <taxon>Gammaproteobacteria</taxon>
        <taxon>Vibrionales</taxon>
        <taxon>Vibrionaceae</taxon>
        <taxon>Vibrio</taxon>
    </lineage>
</organism>
<accession>A0A655QXQ7</accession>